<protein>
    <submittedName>
        <fullName evidence="1">DUF3107 domain-containing protein</fullName>
    </submittedName>
</protein>
<reference evidence="2" key="1">
    <citation type="journal article" date="2019" name="Int. J. Syst. Evol. Microbiol.">
        <title>The Global Catalogue of Microorganisms (GCM) 10K type strain sequencing project: providing services to taxonomists for standard genome sequencing and annotation.</title>
        <authorList>
            <consortium name="The Broad Institute Genomics Platform"/>
            <consortium name="The Broad Institute Genome Sequencing Center for Infectious Disease"/>
            <person name="Wu L."/>
            <person name="Ma J."/>
        </authorList>
    </citation>
    <scope>NUCLEOTIDE SEQUENCE [LARGE SCALE GENOMIC DNA]</scope>
    <source>
        <strain evidence="2">JCM 17688</strain>
    </source>
</reference>
<dbReference type="EMBL" id="BAABFR010000154">
    <property type="protein sequence ID" value="GAA4406314.1"/>
    <property type="molecule type" value="Genomic_DNA"/>
</dbReference>
<comment type="caution">
    <text evidence="1">The sequence shown here is derived from an EMBL/GenBank/DDBJ whole genome shotgun (WGS) entry which is preliminary data.</text>
</comment>
<dbReference type="Pfam" id="PF11305">
    <property type="entry name" value="DUF3107"/>
    <property type="match status" value="1"/>
</dbReference>
<sequence>MEVKIGIADSNRELVVQSKQDAEQVKQIVADALAGKSPLLDLTDEKGRQILVPVTRLAYVELGAHEARTVGFAAT</sequence>
<proteinExistence type="predicted"/>
<evidence type="ECO:0000313" key="2">
    <source>
        <dbReference type="Proteomes" id="UP001500635"/>
    </source>
</evidence>
<dbReference type="Proteomes" id="UP001500635">
    <property type="component" value="Unassembled WGS sequence"/>
</dbReference>
<accession>A0ABP8KG45</accession>
<dbReference type="RefSeq" id="WP_345001402.1">
    <property type="nucleotide sequence ID" value="NZ_BAABFR010000154.1"/>
</dbReference>
<evidence type="ECO:0000313" key="1">
    <source>
        <dbReference type="EMBL" id="GAA4406314.1"/>
    </source>
</evidence>
<dbReference type="InterPro" id="IPR021456">
    <property type="entry name" value="DUF3107"/>
</dbReference>
<organism evidence="1 2">
    <name type="scientific">Tsukamurella soli</name>
    <dbReference type="NCBI Taxonomy" id="644556"/>
    <lineage>
        <taxon>Bacteria</taxon>
        <taxon>Bacillati</taxon>
        <taxon>Actinomycetota</taxon>
        <taxon>Actinomycetes</taxon>
        <taxon>Mycobacteriales</taxon>
        <taxon>Tsukamurellaceae</taxon>
        <taxon>Tsukamurella</taxon>
    </lineage>
</organism>
<name>A0ABP8KG45_9ACTN</name>
<keyword evidence="2" id="KW-1185">Reference proteome</keyword>
<gene>
    <name evidence="1" type="ORF">GCM10023147_49850</name>
</gene>